<dbReference type="GO" id="GO:0005775">
    <property type="term" value="C:vacuolar lumen"/>
    <property type="evidence" value="ECO:0007669"/>
    <property type="project" value="TreeGrafter"/>
</dbReference>
<dbReference type="InParanoid" id="G7E1X5"/>
<evidence type="ECO:0000256" key="13">
    <source>
        <dbReference type="ARBA" id="ARBA00023006"/>
    </source>
</evidence>
<dbReference type="STRING" id="764103.G7E1X5"/>
<gene>
    <name evidence="19" type="primary">Mo03561</name>
    <name evidence="19" type="ORF">E5Q_03561</name>
</gene>
<dbReference type="AlphaFoldDB" id="G7E1X5"/>
<proteinExistence type="inferred from homology"/>
<evidence type="ECO:0000256" key="18">
    <source>
        <dbReference type="SAM" id="SignalP"/>
    </source>
</evidence>
<evidence type="ECO:0000256" key="14">
    <source>
        <dbReference type="ARBA" id="ARBA00023098"/>
    </source>
</evidence>
<comment type="similarity">
    <text evidence="4">Belongs to the AB hydrolase superfamily. Lipase family.</text>
</comment>
<dbReference type="PANTHER" id="PTHR47175">
    <property type="entry name" value="LIPASE ATG15-RELATED"/>
    <property type="match status" value="1"/>
</dbReference>
<dbReference type="FunFam" id="3.40.50.1820:FF:000129">
    <property type="entry name" value="Autophagy related lipase Atg15, putative"/>
    <property type="match status" value="1"/>
</dbReference>
<keyword evidence="13" id="KW-0072">Autophagy</keyword>
<dbReference type="SUPFAM" id="SSF53474">
    <property type="entry name" value="alpha/beta-Hydrolases"/>
    <property type="match status" value="1"/>
</dbReference>
<evidence type="ECO:0000313" key="19">
    <source>
        <dbReference type="EMBL" id="GAA96888.1"/>
    </source>
</evidence>
<evidence type="ECO:0000256" key="8">
    <source>
        <dbReference type="ARBA" id="ARBA00022753"/>
    </source>
</evidence>
<evidence type="ECO:0000256" key="10">
    <source>
        <dbReference type="ARBA" id="ARBA00022963"/>
    </source>
</evidence>
<dbReference type="InterPro" id="IPR029058">
    <property type="entry name" value="AB_hydrolase_fold"/>
</dbReference>
<dbReference type="Gene3D" id="3.40.50.1820">
    <property type="entry name" value="alpha/beta hydrolase"/>
    <property type="match status" value="1"/>
</dbReference>
<feature type="signal peptide" evidence="18">
    <location>
        <begin position="1"/>
        <end position="19"/>
    </location>
</feature>
<keyword evidence="9" id="KW-0378">Hydrolase</keyword>
<dbReference type="PANTHER" id="PTHR47175:SF2">
    <property type="entry name" value="LIPASE ATG15-RELATED"/>
    <property type="match status" value="1"/>
</dbReference>
<evidence type="ECO:0000313" key="20">
    <source>
        <dbReference type="Proteomes" id="UP000009131"/>
    </source>
</evidence>
<dbReference type="OrthoDB" id="58570at2759"/>
<keyword evidence="15" id="KW-0472">Membrane</keyword>
<dbReference type="CDD" id="cd00519">
    <property type="entry name" value="Lipase_3"/>
    <property type="match status" value="1"/>
</dbReference>
<evidence type="ECO:0000256" key="5">
    <source>
        <dbReference type="ARBA" id="ARBA00011137"/>
    </source>
</evidence>
<organism evidence="19 20">
    <name type="scientific">Mixia osmundae (strain CBS 9802 / IAM 14324 / JCM 22182 / KY 12970)</name>
    <dbReference type="NCBI Taxonomy" id="764103"/>
    <lineage>
        <taxon>Eukaryota</taxon>
        <taxon>Fungi</taxon>
        <taxon>Dikarya</taxon>
        <taxon>Basidiomycota</taxon>
        <taxon>Pucciniomycotina</taxon>
        <taxon>Mixiomycetes</taxon>
        <taxon>Mixiales</taxon>
        <taxon>Mixiaceae</taxon>
        <taxon>Mixia</taxon>
    </lineage>
</organism>
<dbReference type="HOGENOM" id="CLU_028295_1_1_1"/>
<sequence>MLTLCGWWLALLLSPVVKARDQIAFKAPHRPNVQTFSLSHGIHLGGHAYPGLHLERQFSGKDRIDVRSSDEAPYDVSNLVLRSTPQLVYKPLIKGGTPAYDRARRALAQARRQGKEHEIEVMGWDIVTVQGPDTSDWETLNSLGKMSSNAYTQPKDTSGWIDPGMHWNLSNSFGWEQDGLRGHVFATPDNATVVVALKGTSAGLVGGGGNTGRNDKLNDNLLFSCCCARVDWSWATVCDCFAGAYKCNQDCVEQALTDKSVYFPLATDLYNNVTKIYPNSQIWLTGHSLGGSLASLLSITFGTPCVTFEAPGDLMAAKRLHLPLPPALPSSPDPSNPSGVATTHVFHTADPIPEGVCTGSLASCALAGFALESKCHTGQQVVYDTVGELGWSVDIRTHSIGQVIDKLLRPDWDIQTEEVHLDSERSFWRSFWPGWGRRGNGSEGDHKQSQGVPKPVTEHDCVDCFKWSFGNGPDFTPKRKPTPAA</sequence>
<keyword evidence="14" id="KW-0443">Lipid metabolism</keyword>
<dbReference type="OMA" id="LESKCHT"/>
<keyword evidence="11" id="KW-0735">Signal-anchor</keyword>
<dbReference type="InterPro" id="IPR050805">
    <property type="entry name" value="ATG15_Lipase"/>
</dbReference>
<comment type="subunit">
    <text evidence="5">Binds to both phosphatidylinositol (PI) and phosphatidylinositol 3,5-bisphosphate (PIP2).</text>
</comment>
<evidence type="ECO:0000256" key="11">
    <source>
        <dbReference type="ARBA" id="ARBA00022968"/>
    </source>
</evidence>
<keyword evidence="16" id="KW-0325">Glycoprotein</keyword>
<evidence type="ECO:0000256" key="12">
    <source>
        <dbReference type="ARBA" id="ARBA00022989"/>
    </source>
</evidence>
<evidence type="ECO:0000256" key="3">
    <source>
        <dbReference type="ARBA" id="ARBA00004343"/>
    </source>
</evidence>
<evidence type="ECO:0000256" key="6">
    <source>
        <dbReference type="ARBA" id="ARBA00013279"/>
    </source>
</evidence>
<dbReference type="EC" id="3.1.1.3" evidence="6"/>
<evidence type="ECO:0000256" key="4">
    <source>
        <dbReference type="ARBA" id="ARBA00010701"/>
    </source>
</evidence>
<dbReference type="FunCoup" id="G7E1X5">
    <property type="interactions" value="50"/>
</dbReference>
<dbReference type="Proteomes" id="UP000009131">
    <property type="component" value="Unassembled WGS sequence"/>
</dbReference>
<reference evidence="19 20" key="2">
    <citation type="journal article" date="2012" name="Open Biol.">
        <title>Characteristics of nucleosomes and linker DNA regions on the genome of the basidiomycete Mixia osmundae revealed by mono- and dinucleosome mapping.</title>
        <authorList>
            <person name="Nishida H."/>
            <person name="Kondo S."/>
            <person name="Matsumoto T."/>
            <person name="Suzuki Y."/>
            <person name="Yoshikawa H."/>
            <person name="Taylor T.D."/>
            <person name="Sugiyama J."/>
        </authorList>
    </citation>
    <scope>NUCLEOTIDE SEQUENCE [LARGE SCALE GENOMIC DNA]</scope>
    <source>
        <strain evidence="20">CBS 9802 / IAM 14324 / JCM 22182 / KY 12970</strain>
    </source>
</reference>
<keyword evidence="12" id="KW-1133">Transmembrane helix</keyword>
<evidence type="ECO:0000256" key="16">
    <source>
        <dbReference type="ARBA" id="ARBA00023180"/>
    </source>
</evidence>
<keyword evidence="18" id="KW-0732">Signal</keyword>
<dbReference type="GO" id="GO:0034727">
    <property type="term" value="P:piecemeal microautophagy of the nucleus"/>
    <property type="evidence" value="ECO:0007669"/>
    <property type="project" value="TreeGrafter"/>
</dbReference>
<dbReference type="GO" id="GO:0034496">
    <property type="term" value="P:multivesicular body membrane disassembly"/>
    <property type="evidence" value="ECO:0007669"/>
    <property type="project" value="TreeGrafter"/>
</dbReference>
<keyword evidence="8" id="KW-0967">Endosome</keyword>
<accession>G7E1X5</accession>
<keyword evidence="7" id="KW-0812">Transmembrane</keyword>
<dbReference type="GO" id="GO:0032585">
    <property type="term" value="C:multivesicular body membrane"/>
    <property type="evidence" value="ECO:0007669"/>
    <property type="project" value="UniProtKB-SubCell"/>
</dbReference>
<dbReference type="GO" id="GO:0004806">
    <property type="term" value="F:triacylglycerol lipase activity"/>
    <property type="evidence" value="ECO:0007669"/>
    <property type="project" value="UniProtKB-EC"/>
</dbReference>
<feature type="chain" id="PRO_5009955670" description="triacylglycerol lipase" evidence="18">
    <location>
        <begin position="20"/>
        <end position="485"/>
    </location>
</feature>
<evidence type="ECO:0000256" key="7">
    <source>
        <dbReference type="ARBA" id="ARBA00022692"/>
    </source>
</evidence>
<evidence type="ECO:0000256" key="9">
    <source>
        <dbReference type="ARBA" id="ARBA00022801"/>
    </source>
</evidence>
<evidence type="ECO:0000256" key="2">
    <source>
        <dbReference type="ARBA" id="ARBA00004270"/>
    </source>
</evidence>
<comment type="subcellular location">
    <subcellularLocation>
        <location evidence="3">Endosome</location>
        <location evidence="3">Multivesicular body membrane</location>
        <topology evidence="3">Single-pass type II membrane protein</topology>
    </subcellularLocation>
    <subcellularLocation>
        <location evidence="2">Prevacuolar compartment membrane</location>
        <topology evidence="2">Single-pass type II membrane protein</topology>
    </subcellularLocation>
</comment>
<reference evidence="19 20" key="1">
    <citation type="journal article" date="2011" name="J. Gen. Appl. Microbiol.">
        <title>Draft genome sequencing of the enigmatic basidiomycete Mixia osmundae.</title>
        <authorList>
            <person name="Nishida H."/>
            <person name="Nagatsuka Y."/>
            <person name="Sugiyama J."/>
        </authorList>
    </citation>
    <scope>NUCLEOTIDE SEQUENCE [LARGE SCALE GENOMIC DNA]</scope>
    <source>
        <strain evidence="20">CBS 9802 / IAM 14324 / JCM 22182 / KY 12970</strain>
    </source>
</reference>
<comment type="catalytic activity">
    <reaction evidence="1">
        <text>a triacylglycerol + H2O = a diacylglycerol + a fatty acid + H(+)</text>
        <dbReference type="Rhea" id="RHEA:12044"/>
        <dbReference type="ChEBI" id="CHEBI:15377"/>
        <dbReference type="ChEBI" id="CHEBI:15378"/>
        <dbReference type="ChEBI" id="CHEBI:17855"/>
        <dbReference type="ChEBI" id="CHEBI:18035"/>
        <dbReference type="ChEBI" id="CHEBI:28868"/>
        <dbReference type="EC" id="3.1.1.3"/>
    </reaction>
</comment>
<protein>
    <recommendedName>
        <fullName evidence="6">triacylglycerol lipase</fullName>
        <ecNumber evidence="6">3.1.1.3</ecNumber>
    </recommendedName>
    <alternativeName>
        <fullName evidence="17">Autophagy-related protein 15</fullName>
    </alternativeName>
</protein>
<keyword evidence="10" id="KW-0442">Lipid degradation</keyword>
<evidence type="ECO:0000256" key="15">
    <source>
        <dbReference type="ARBA" id="ARBA00023136"/>
    </source>
</evidence>
<evidence type="ECO:0000256" key="1">
    <source>
        <dbReference type="ARBA" id="ARBA00001024"/>
    </source>
</evidence>
<name>G7E1X5_MIXOS</name>
<dbReference type="GO" id="GO:0046461">
    <property type="term" value="P:neutral lipid catabolic process"/>
    <property type="evidence" value="ECO:0007669"/>
    <property type="project" value="TreeGrafter"/>
</dbReference>
<dbReference type="GO" id="GO:0004620">
    <property type="term" value="F:phospholipase activity"/>
    <property type="evidence" value="ECO:0007669"/>
    <property type="project" value="TreeGrafter"/>
</dbReference>
<dbReference type="EMBL" id="BABT02000108">
    <property type="protein sequence ID" value="GAA96888.1"/>
    <property type="molecule type" value="Genomic_DNA"/>
</dbReference>
<dbReference type="eggNOG" id="KOG4540">
    <property type="taxonomic scope" value="Eukaryota"/>
</dbReference>
<keyword evidence="20" id="KW-1185">Reference proteome</keyword>
<evidence type="ECO:0000256" key="17">
    <source>
        <dbReference type="ARBA" id="ARBA00029828"/>
    </source>
</evidence>
<dbReference type="Pfam" id="PF26363">
    <property type="entry name" value="Phospholipase-like"/>
    <property type="match status" value="1"/>
</dbReference>
<comment type="caution">
    <text evidence="19">The sequence shown here is derived from an EMBL/GenBank/DDBJ whole genome shotgun (WGS) entry which is preliminary data.</text>
</comment>
<dbReference type="RefSeq" id="XP_014567161.1">
    <property type="nucleotide sequence ID" value="XM_014711675.1"/>
</dbReference>
<dbReference type="GO" id="GO:0006660">
    <property type="term" value="P:phosphatidylserine catabolic process"/>
    <property type="evidence" value="ECO:0007669"/>
    <property type="project" value="TreeGrafter"/>
</dbReference>